<keyword evidence="14" id="KW-1133">Transmembrane helix</keyword>
<evidence type="ECO:0000256" key="10">
    <source>
        <dbReference type="ARBA" id="ARBA00023012"/>
    </source>
</evidence>
<dbReference type="SMART" id="SM00448">
    <property type="entry name" value="REC"/>
    <property type="match status" value="1"/>
</dbReference>
<dbReference type="InterPro" id="IPR003018">
    <property type="entry name" value="GAF"/>
</dbReference>
<dbReference type="SMART" id="SM00388">
    <property type="entry name" value="HisKA"/>
    <property type="match status" value="1"/>
</dbReference>
<dbReference type="SUPFAM" id="SSF55874">
    <property type="entry name" value="ATPase domain of HSP90 chaperone/DNA topoisomerase II/histidine kinase"/>
    <property type="match status" value="1"/>
</dbReference>
<comment type="catalytic activity">
    <reaction evidence="1">
        <text>ATP + protein L-histidine = ADP + protein N-phospho-L-histidine.</text>
        <dbReference type="EC" id="2.7.13.3"/>
    </reaction>
</comment>
<evidence type="ECO:0000259" key="15">
    <source>
        <dbReference type="PROSITE" id="PS50109"/>
    </source>
</evidence>
<feature type="domain" description="HAMP" evidence="17">
    <location>
        <begin position="212"/>
        <end position="262"/>
    </location>
</feature>
<dbReference type="Pfam" id="PF00672">
    <property type="entry name" value="HAMP"/>
    <property type="match status" value="1"/>
</dbReference>
<dbReference type="CDD" id="cd16922">
    <property type="entry name" value="HATPase_EvgS-ArcB-TorS-like"/>
    <property type="match status" value="1"/>
</dbReference>
<keyword evidence="11 14" id="KW-0472">Membrane</keyword>
<evidence type="ECO:0000256" key="9">
    <source>
        <dbReference type="ARBA" id="ARBA00022840"/>
    </source>
</evidence>
<dbReference type="InterPro" id="IPR011006">
    <property type="entry name" value="CheY-like_superfamily"/>
</dbReference>
<dbReference type="InterPro" id="IPR005467">
    <property type="entry name" value="His_kinase_dom"/>
</dbReference>
<dbReference type="PROSITE" id="PS50110">
    <property type="entry name" value="RESPONSE_REGULATORY"/>
    <property type="match status" value="1"/>
</dbReference>
<evidence type="ECO:0000256" key="4">
    <source>
        <dbReference type="ARBA" id="ARBA00022475"/>
    </source>
</evidence>
<dbReference type="Gene3D" id="3.30.450.40">
    <property type="match status" value="1"/>
</dbReference>
<evidence type="ECO:0000256" key="6">
    <source>
        <dbReference type="ARBA" id="ARBA00022679"/>
    </source>
</evidence>
<feature type="coiled-coil region" evidence="13">
    <location>
        <begin position="428"/>
        <end position="504"/>
    </location>
</feature>
<dbReference type="EMBL" id="JBHUHO010000020">
    <property type="protein sequence ID" value="MFD2115619.1"/>
    <property type="molecule type" value="Genomic_DNA"/>
</dbReference>
<dbReference type="EC" id="2.7.13.3" evidence="3"/>
<name>A0ABW4YJD4_9BACL</name>
<keyword evidence="7" id="KW-0547">Nucleotide-binding</keyword>
<evidence type="ECO:0000256" key="8">
    <source>
        <dbReference type="ARBA" id="ARBA00022777"/>
    </source>
</evidence>
<protein>
    <recommendedName>
        <fullName evidence="3">histidine kinase</fullName>
        <ecNumber evidence="3">2.7.13.3</ecNumber>
    </recommendedName>
</protein>
<dbReference type="Pfam" id="PF02518">
    <property type="entry name" value="HATPase_c"/>
    <property type="match status" value="1"/>
</dbReference>
<dbReference type="SMART" id="SM00387">
    <property type="entry name" value="HATPase_c"/>
    <property type="match status" value="1"/>
</dbReference>
<evidence type="ECO:0000313" key="18">
    <source>
        <dbReference type="EMBL" id="MFD2115619.1"/>
    </source>
</evidence>
<dbReference type="PANTHER" id="PTHR45339">
    <property type="entry name" value="HYBRID SIGNAL TRANSDUCTION HISTIDINE KINASE J"/>
    <property type="match status" value="1"/>
</dbReference>
<evidence type="ECO:0000256" key="13">
    <source>
        <dbReference type="SAM" id="Coils"/>
    </source>
</evidence>
<keyword evidence="19" id="KW-1185">Reference proteome</keyword>
<dbReference type="InterPro" id="IPR036097">
    <property type="entry name" value="HisK_dim/P_sf"/>
</dbReference>
<dbReference type="CDD" id="cd17546">
    <property type="entry name" value="REC_hyHK_CKI1_RcsC-like"/>
    <property type="match status" value="1"/>
</dbReference>
<dbReference type="InterPro" id="IPR007891">
    <property type="entry name" value="CHASE3"/>
</dbReference>
<feature type="domain" description="Response regulatory" evidence="16">
    <location>
        <begin position="798"/>
        <end position="915"/>
    </location>
</feature>
<dbReference type="CDD" id="cd00082">
    <property type="entry name" value="HisKA"/>
    <property type="match status" value="1"/>
</dbReference>
<evidence type="ECO:0000259" key="17">
    <source>
        <dbReference type="PROSITE" id="PS50885"/>
    </source>
</evidence>
<feature type="transmembrane region" description="Helical" evidence="14">
    <location>
        <begin position="187"/>
        <end position="210"/>
    </location>
</feature>
<dbReference type="Pfam" id="PF00512">
    <property type="entry name" value="HisKA"/>
    <property type="match status" value="1"/>
</dbReference>
<dbReference type="Proteomes" id="UP001597362">
    <property type="component" value="Unassembled WGS sequence"/>
</dbReference>
<evidence type="ECO:0000256" key="14">
    <source>
        <dbReference type="SAM" id="Phobius"/>
    </source>
</evidence>
<feature type="modified residue" description="4-aspartylphosphate" evidence="12">
    <location>
        <position position="848"/>
    </location>
</feature>
<dbReference type="Gene3D" id="3.30.565.10">
    <property type="entry name" value="Histidine kinase-like ATPase, C-terminal domain"/>
    <property type="match status" value="1"/>
</dbReference>
<sequence>MPANKRFSIRMKIAIGYILVICCLSISIVIATDRISALQKEVQNITTSDIEIHNLIASIRNAALSMETGQRGFLLTGDEAYLEPYKSGKSQWEAKYNSLYSYLSDDLNTKSELEEIRVYIQSWIDYTAEPAIALKQKNKLAELEDFYSSEASKQNIDDLQGKFESLHAKEIQATKAYVSELENRNRLLIIGIFVMLLIVTVVAFIIVSFVSGSIVKTIKQVVKTITDISSAEGDLTTRIKVNTRDEIKDLVEATNELLSSLEMKNWIQTKVAEVATMGQGINDLTQLGETFLSKVAPMINASYGVFYIRKDTNKQSQFVNIASYAGQTEPFGKTSFNMGEGLIGQCALEKRIFLLNGLQDHPAMITSAIGQIQPQSILVLPIEYENKVEAVVEFASLESFTSQHLKLLEAIEDDFGIAVNNVGGRMEVERLLRESQVMTEELQSQTEELQSQSEELQMQQEEMRMTTEHLEEQNLIAEQKTRELEKIKEELENYAEQLRKSSQYKTNFLANMSHELRTPLNSILILSQMLADNENLTLNEDETGYAKVIHSSGQDLLKLIEDILDLSKIEAGKMILTIDEVNVTEIPELMRHAFDPIAEKTGIAFKVEMSEKLPLTWHTDGQRLQQIMKNLLSNAFKFIKEGYVELSLKLADQAAVEKILPMYSHEQVLAISVRDTGIGIPLDKQQLIFEAFQQADGETNREYGGTGLGLSICSEFAKLLGGKITLESEEAIGSIFTLYLPNLDEAKAERLMKGHVEVAVATESQVVVIDNHNSCENQKEKGSIFFNNYTNTLFENKKVLLVEDDARNVYALVKALEKEGVQVTVAGNGYHCMEILQNDANFDLILMDIMMPLMDGFEAIKAIRDNPAMQDMPIIALTAKAMKSDRDRCLAAGASDYISKPIQLDQLLSLMRVWLTK</sequence>
<keyword evidence="6" id="KW-0808">Transferase</keyword>
<evidence type="ECO:0000256" key="3">
    <source>
        <dbReference type="ARBA" id="ARBA00012438"/>
    </source>
</evidence>
<dbReference type="SUPFAM" id="SSF55781">
    <property type="entry name" value="GAF domain-like"/>
    <property type="match status" value="1"/>
</dbReference>
<dbReference type="InterPro" id="IPR003594">
    <property type="entry name" value="HATPase_dom"/>
</dbReference>
<gene>
    <name evidence="18" type="ORF">ACFSJH_07740</name>
</gene>
<accession>A0ABW4YJD4</accession>
<dbReference type="SUPFAM" id="SSF52172">
    <property type="entry name" value="CheY-like"/>
    <property type="match status" value="1"/>
</dbReference>
<organism evidence="18 19">
    <name type="scientific">Paenibacillus yanchengensis</name>
    <dbReference type="NCBI Taxonomy" id="2035833"/>
    <lineage>
        <taxon>Bacteria</taxon>
        <taxon>Bacillati</taxon>
        <taxon>Bacillota</taxon>
        <taxon>Bacilli</taxon>
        <taxon>Bacillales</taxon>
        <taxon>Paenibacillaceae</taxon>
        <taxon>Paenibacillus</taxon>
    </lineage>
</organism>
<evidence type="ECO:0000259" key="16">
    <source>
        <dbReference type="PROSITE" id="PS50110"/>
    </source>
</evidence>
<evidence type="ECO:0000256" key="1">
    <source>
        <dbReference type="ARBA" id="ARBA00000085"/>
    </source>
</evidence>
<dbReference type="CDD" id="cd19410">
    <property type="entry name" value="HK9-like_sensor"/>
    <property type="match status" value="1"/>
</dbReference>
<dbReference type="InterPro" id="IPR036890">
    <property type="entry name" value="HATPase_C_sf"/>
</dbReference>
<dbReference type="PROSITE" id="PS50109">
    <property type="entry name" value="HIS_KIN"/>
    <property type="match status" value="1"/>
</dbReference>
<evidence type="ECO:0000256" key="5">
    <source>
        <dbReference type="ARBA" id="ARBA00022553"/>
    </source>
</evidence>
<proteinExistence type="predicted"/>
<dbReference type="SUPFAM" id="SSF47384">
    <property type="entry name" value="Homodimeric domain of signal transducing histidine kinase"/>
    <property type="match status" value="1"/>
</dbReference>
<dbReference type="InterPro" id="IPR001789">
    <property type="entry name" value="Sig_transdc_resp-reg_receiver"/>
</dbReference>
<evidence type="ECO:0000256" key="2">
    <source>
        <dbReference type="ARBA" id="ARBA00004651"/>
    </source>
</evidence>
<evidence type="ECO:0000256" key="7">
    <source>
        <dbReference type="ARBA" id="ARBA00022741"/>
    </source>
</evidence>
<feature type="domain" description="Histidine kinase" evidence="15">
    <location>
        <begin position="511"/>
        <end position="744"/>
    </location>
</feature>
<dbReference type="Pfam" id="PF00072">
    <property type="entry name" value="Response_reg"/>
    <property type="match status" value="1"/>
</dbReference>
<keyword evidence="13" id="KW-0175">Coiled coil</keyword>
<dbReference type="PANTHER" id="PTHR45339:SF1">
    <property type="entry name" value="HYBRID SIGNAL TRANSDUCTION HISTIDINE KINASE J"/>
    <property type="match status" value="1"/>
</dbReference>
<dbReference type="Gene3D" id="3.40.50.2300">
    <property type="match status" value="1"/>
</dbReference>
<dbReference type="Gene3D" id="1.10.287.130">
    <property type="match status" value="1"/>
</dbReference>
<dbReference type="SMART" id="SM00304">
    <property type="entry name" value="HAMP"/>
    <property type="match status" value="1"/>
</dbReference>
<dbReference type="Gene3D" id="6.10.340.10">
    <property type="match status" value="1"/>
</dbReference>
<dbReference type="PRINTS" id="PR00344">
    <property type="entry name" value="BCTRLSENSOR"/>
</dbReference>
<evidence type="ECO:0000256" key="12">
    <source>
        <dbReference type="PROSITE-ProRule" id="PRU00169"/>
    </source>
</evidence>
<dbReference type="InterPro" id="IPR003660">
    <property type="entry name" value="HAMP_dom"/>
</dbReference>
<dbReference type="InterPro" id="IPR003661">
    <property type="entry name" value="HisK_dim/P_dom"/>
</dbReference>
<keyword evidence="8" id="KW-0418">Kinase</keyword>
<dbReference type="InterPro" id="IPR029016">
    <property type="entry name" value="GAF-like_dom_sf"/>
</dbReference>
<keyword evidence="14" id="KW-0812">Transmembrane</keyword>
<dbReference type="PROSITE" id="PS50885">
    <property type="entry name" value="HAMP"/>
    <property type="match status" value="1"/>
</dbReference>
<keyword evidence="5 12" id="KW-0597">Phosphoprotein</keyword>
<dbReference type="CDD" id="cd06225">
    <property type="entry name" value="HAMP"/>
    <property type="match status" value="1"/>
</dbReference>
<comment type="subcellular location">
    <subcellularLocation>
        <location evidence="2">Cell membrane</location>
        <topology evidence="2">Multi-pass membrane protein</topology>
    </subcellularLocation>
</comment>
<reference evidence="19" key="1">
    <citation type="journal article" date="2019" name="Int. J. Syst. Evol. Microbiol.">
        <title>The Global Catalogue of Microorganisms (GCM) 10K type strain sequencing project: providing services to taxonomists for standard genome sequencing and annotation.</title>
        <authorList>
            <consortium name="The Broad Institute Genomics Platform"/>
            <consortium name="The Broad Institute Genome Sequencing Center for Infectious Disease"/>
            <person name="Wu L."/>
            <person name="Ma J."/>
        </authorList>
    </citation>
    <scope>NUCLEOTIDE SEQUENCE [LARGE SCALE GENOMIC DNA]</scope>
    <source>
        <strain evidence="19">GH52</strain>
    </source>
</reference>
<evidence type="ECO:0000313" key="19">
    <source>
        <dbReference type="Proteomes" id="UP001597362"/>
    </source>
</evidence>
<comment type="caution">
    <text evidence="18">The sequence shown here is derived from an EMBL/GenBank/DDBJ whole genome shotgun (WGS) entry which is preliminary data.</text>
</comment>
<keyword evidence="10" id="KW-0902">Two-component regulatory system</keyword>
<dbReference type="RefSeq" id="WP_377770940.1">
    <property type="nucleotide sequence ID" value="NZ_JBHUHO010000020.1"/>
</dbReference>
<dbReference type="Pfam" id="PF05227">
    <property type="entry name" value="CHASE3"/>
    <property type="match status" value="1"/>
</dbReference>
<evidence type="ECO:0000256" key="11">
    <source>
        <dbReference type="ARBA" id="ARBA00023136"/>
    </source>
</evidence>
<dbReference type="InterPro" id="IPR004358">
    <property type="entry name" value="Sig_transdc_His_kin-like_C"/>
</dbReference>
<keyword evidence="4" id="KW-1003">Cell membrane</keyword>
<dbReference type="Pfam" id="PF13185">
    <property type="entry name" value="GAF_2"/>
    <property type="match status" value="1"/>
</dbReference>
<keyword evidence="9" id="KW-0067">ATP-binding</keyword>